<evidence type="ECO:0000313" key="3">
    <source>
        <dbReference type="Proteomes" id="UP000601789"/>
    </source>
</evidence>
<comment type="caution">
    <text evidence="2">The sequence shown here is derived from an EMBL/GenBank/DDBJ whole genome shotgun (WGS) entry which is preliminary data.</text>
</comment>
<accession>A0ABS0SAN9</accession>
<dbReference type="RefSeq" id="WP_198474466.1">
    <property type="nucleotide sequence ID" value="NZ_JADGMQ010000002.1"/>
</dbReference>
<name>A0ABS0SAN9_9HYPH</name>
<dbReference type="InterPro" id="IPR050834">
    <property type="entry name" value="Glycosyltransf_2"/>
</dbReference>
<proteinExistence type="predicted"/>
<dbReference type="InterPro" id="IPR029044">
    <property type="entry name" value="Nucleotide-diphossugar_trans"/>
</dbReference>
<evidence type="ECO:0000313" key="2">
    <source>
        <dbReference type="EMBL" id="MBI1619766.1"/>
    </source>
</evidence>
<keyword evidence="3" id="KW-1185">Reference proteome</keyword>
<protein>
    <submittedName>
        <fullName evidence="2">Glycosyltransferase family 2 protein</fullName>
    </submittedName>
</protein>
<sequence length="322" mass="36549">MMFSIIIPTHNSNDTLRIALRSCLNQTNGDFEIIVIDDASNEPAAIVCADLEDRRITCLTNPTNLGASTSRNRGLDTARGDYIVFLDADDIYLPHKLEVLARTIQREQPGVLLHRQFRLHGKSDGRISWSELPARRWDGQTPLEEFTFRGGDYYNINVLCVSRLILQNVRFRPEIRMLEDQAFVYDCLRAAQHIAVLDDLLAVYVDDSRSSRASRRYRSRQDFLAFQRYARQHLTSRGQALINAAIASELSAFTHPVLVPFALFRGMQAGMPLGRSTFYAFRSIVGLPLANKVLSTLRAAKSKPRAPEWLDLLEPLEEGIER</sequence>
<organism evidence="2 3">
    <name type="scientific">Aquamicrobium zhengzhouense</name>
    <dbReference type="NCBI Taxonomy" id="2781738"/>
    <lineage>
        <taxon>Bacteria</taxon>
        <taxon>Pseudomonadati</taxon>
        <taxon>Pseudomonadota</taxon>
        <taxon>Alphaproteobacteria</taxon>
        <taxon>Hyphomicrobiales</taxon>
        <taxon>Phyllobacteriaceae</taxon>
        <taxon>Aquamicrobium</taxon>
    </lineage>
</organism>
<evidence type="ECO:0000259" key="1">
    <source>
        <dbReference type="Pfam" id="PF00535"/>
    </source>
</evidence>
<dbReference type="Pfam" id="PF00535">
    <property type="entry name" value="Glycos_transf_2"/>
    <property type="match status" value="1"/>
</dbReference>
<dbReference type="PANTHER" id="PTHR43685:SF2">
    <property type="entry name" value="GLYCOSYLTRANSFERASE 2-LIKE DOMAIN-CONTAINING PROTEIN"/>
    <property type="match status" value="1"/>
</dbReference>
<dbReference type="InterPro" id="IPR001173">
    <property type="entry name" value="Glyco_trans_2-like"/>
</dbReference>
<dbReference type="EMBL" id="JADGMQ010000002">
    <property type="protein sequence ID" value="MBI1619766.1"/>
    <property type="molecule type" value="Genomic_DNA"/>
</dbReference>
<gene>
    <name evidence="2" type="ORF">IOD40_03685</name>
</gene>
<reference evidence="2 3" key="1">
    <citation type="submission" date="2020-10" db="EMBL/GenBank/DDBJ databases">
        <title>Aquamicrobium zhengzhouensis sp. nov., a exopolysaccharide producing bacterium isolated from farmland soil.</title>
        <authorList>
            <person name="Wang X."/>
        </authorList>
    </citation>
    <scope>NUCLEOTIDE SEQUENCE [LARGE SCALE GENOMIC DNA]</scope>
    <source>
        <strain evidence="3">cd-1</strain>
    </source>
</reference>
<dbReference type="SUPFAM" id="SSF53448">
    <property type="entry name" value="Nucleotide-diphospho-sugar transferases"/>
    <property type="match status" value="1"/>
</dbReference>
<feature type="domain" description="Glycosyltransferase 2-like" evidence="1">
    <location>
        <begin position="4"/>
        <end position="119"/>
    </location>
</feature>
<dbReference type="CDD" id="cd00761">
    <property type="entry name" value="Glyco_tranf_GTA_type"/>
    <property type="match status" value="1"/>
</dbReference>
<dbReference type="Proteomes" id="UP000601789">
    <property type="component" value="Unassembled WGS sequence"/>
</dbReference>
<dbReference type="Gene3D" id="3.90.550.10">
    <property type="entry name" value="Spore Coat Polysaccharide Biosynthesis Protein SpsA, Chain A"/>
    <property type="match status" value="1"/>
</dbReference>
<dbReference type="PANTHER" id="PTHR43685">
    <property type="entry name" value="GLYCOSYLTRANSFERASE"/>
    <property type="match status" value="1"/>
</dbReference>